<organism evidence="1 2">
    <name type="scientific">Paraburkholderia diazotrophica</name>
    <dbReference type="NCBI Taxonomy" id="667676"/>
    <lineage>
        <taxon>Bacteria</taxon>
        <taxon>Pseudomonadati</taxon>
        <taxon>Pseudomonadota</taxon>
        <taxon>Betaproteobacteria</taxon>
        <taxon>Burkholderiales</taxon>
        <taxon>Burkholderiaceae</taxon>
        <taxon>Paraburkholderia</taxon>
    </lineage>
</organism>
<accession>A0A1H7BSC8</accession>
<dbReference type="RefSeq" id="WP_090869069.1">
    <property type="nucleotide sequence ID" value="NZ_FNYE01000018.1"/>
</dbReference>
<dbReference type="EMBL" id="FNYE01000018">
    <property type="protein sequence ID" value="SEJ79227.1"/>
    <property type="molecule type" value="Genomic_DNA"/>
</dbReference>
<proteinExistence type="predicted"/>
<dbReference type="Pfam" id="PF07369">
    <property type="entry name" value="DUF1488"/>
    <property type="match status" value="1"/>
</dbReference>
<dbReference type="Proteomes" id="UP000198866">
    <property type="component" value="Unassembled WGS sequence"/>
</dbReference>
<protein>
    <recommendedName>
        <fullName evidence="3">DUF1488 domain-containing protein</fullName>
    </recommendedName>
</protein>
<gene>
    <name evidence="1" type="ORF">SAMN05192539_1018103</name>
</gene>
<evidence type="ECO:0000313" key="2">
    <source>
        <dbReference type="Proteomes" id="UP000198866"/>
    </source>
</evidence>
<evidence type="ECO:0000313" key="1">
    <source>
        <dbReference type="EMBL" id="SEJ79227.1"/>
    </source>
</evidence>
<sequence>METLDLEPQVLANGRGVTFGLVHQKSTVECVISIAALESWFWLEPKASDARVLKTFRDGYGRIRAIAERKLLAHRAAHIELTPDDFARR</sequence>
<dbReference type="InterPro" id="IPR009962">
    <property type="entry name" value="DUF1488"/>
</dbReference>
<dbReference type="OrthoDB" id="9105893at2"/>
<reference evidence="2" key="1">
    <citation type="submission" date="2016-10" db="EMBL/GenBank/DDBJ databases">
        <authorList>
            <person name="Varghese N."/>
            <person name="Submissions S."/>
        </authorList>
    </citation>
    <scope>NUCLEOTIDE SEQUENCE [LARGE SCALE GENOMIC DNA]</scope>
    <source>
        <strain evidence="2">LMG 26031</strain>
    </source>
</reference>
<evidence type="ECO:0008006" key="3">
    <source>
        <dbReference type="Google" id="ProtNLM"/>
    </source>
</evidence>
<dbReference type="AlphaFoldDB" id="A0A1H7BSC8"/>
<keyword evidence="2" id="KW-1185">Reference proteome</keyword>
<name>A0A1H7BSC8_9BURK</name>